<evidence type="ECO:0000256" key="11">
    <source>
        <dbReference type="PIRNR" id="PIRNR006268"/>
    </source>
</evidence>
<evidence type="ECO:0000256" key="4">
    <source>
        <dbReference type="ARBA" id="ARBA00022630"/>
    </source>
</evidence>
<reference evidence="13 14" key="1">
    <citation type="submission" date="2016-12" db="EMBL/GenBank/DDBJ databases">
        <authorList>
            <person name="Song W.-J."/>
            <person name="Kurnit D.M."/>
        </authorList>
    </citation>
    <scope>NUCLEOTIDE SEQUENCE [LARGE SCALE GENOMIC DNA]</scope>
    <source>
        <strain evidence="13 14">175</strain>
    </source>
</reference>
<dbReference type="Pfam" id="PF02424">
    <property type="entry name" value="ApbE"/>
    <property type="match status" value="1"/>
</dbReference>
<dbReference type="RefSeq" id="WP_085216767.1">
    <property type="nucleotide sequence ID" value="NZ_FXAM01000003.1"/>
</dbReference>
<dbReference type="STRING" id="1760988.SAMN02949497_0242"/>
<evidence type="ECO:0000256" key="1">
    <source>
        <dbReference type="ARBA" id="ARBA00008282"/>
    </source>
</evidence>
<evidence type="ECO:0000256" key="7">
    <source>
        <dbReference type="ARBA" id="ARBA00022827"/>
    </source>
</evidence>
<comment type="catalytic activity">
    <reaction evidence="10 11">
        <text>L-threonyl-[protein] + FAD = FMN-L-threonyl-[protein] + AMP + H(+)</text>
        <dbReference type="Rhea" id="RHEA:36847"/>
        <dbReference type="Rhea" id="RHEA-COMP:11060"/>
        <dbReference type="Rhea" id="RHEA-COMP:11061"/>
        <dbReference type="ChEBI" id="CHEBI:15378"/>
        <dbReference type="ChEBI" id="CHEBI:30013"/>
        <dbReference type="ChEBI" id="CHEBI:57692"/>
        <dbReference type="ChEBI" id="CHEBI:74257"/>
        <dbReference type="ChEBI" id="CHEBI:456215"/>
        <dbReference type="EC" id="2.7.1.180"/>
    </reaction>
</comment>
<evidence type="ECO:0000256" key="2">
    <source>
        <dbReference type="ARBA" id="ARBA00011955"/>
    </source>
</evidence>
<dbReference type="PANTHER" id="PTHR30040:SF2">
    <property type="entry name" value="FAD:PROTEIN FMN TRANSFERASE"/>
    <property type="match status" value="1"/>
</dbReference>
<evidence type="ECO:0000256" key="6">
    <source>
        <dbReference type="ARBA" id="ARBA00022723"/>
    </source>
</evidence>
<keyword evidence="4 11" id="KW-0285">Flavoprotein</keyword>
<feature type="binding site" evidence="12">
    <location>
        <position position="268"/>
    </location>
    <ligand>
        <name>Mg(2+)</name>
        <dbReference type="ChEBI" id="CHEBI:18420"/>
    </ligand>
</feature>
<dbReference type="PANTHER" id="PTHR30040">
    <property type="entry name" value="THIAMINE BIOSYNTHESIS LIPOPROTEIN APBE"/>
    <property type="match status" value="1"/>
</dbReference>
<evidence type="ECO:0000256" key="3">
    <source>
        <dbReference type="ARBA" id="ARBA00016337"/>
    </source>
</evidence>
<feature type="binding site" evidence="12">
    <location>
        <position position="152"/>
    </location>
    <ligand>
        <name>Mg(2+)</name>
        <dbReference type="ChEBI" id="CHEBI:18420"/>
    </ligand>
</feature>
<dbReference type="Gene3D" id="3.10.520.10">
    <property type="entry name" value="ApbE-like domains"/>
    <property type="match status" value="1"/>
</dbReference>
<dbReference type="InterPro" id="IPR024932">
    <property type="entry name" value="ApbE"/>
</dbReference>
<sequence>MVAEGLRLFRFPFRAMGSPCRLHLYAERPETARRVAELVRADALGIEARYSRYRPDSLLSAINRVAAQGGSLEVDAETAALLDYAETCHRESGGLFDITSGPLRLAWDFQAGRLPEQAAIDALLPRIGWDKLTWERPRLGFGVAGMQLDFGGIGKEYAADRAATLCLEQGVGHGLVDFGGDIRVVGPHPDGSPWRIGVQHPRDKDAVLAELEVGLGALASSGDYERAIVAGGRRYGHILDPRTGWPVQGLIAVSVAAPQCLIAGSACTIAMLMGLAGSAWLAELGLPHVWMDEAGRVGGSIPTA</sequence>
<dbReference type="OrthoDB" id="9778595at2"/>
<evidence type="ECO:0000313" key="13">
    <source>
        <dbReference type="EMBL" id="SMF97672.1"/>
    </source>
</evidence>
<evidence type="ECO:0000256" key="8">
    <source>
        <dbReference type="ARBA" id="ARBA00022842"/>
    </source>
</evidence>
<comment type="similarity">
    <text evidence="1 11">Belongs to the ApbE family.</text>
</comment>
<dbReference type="InterPro" id="IPR003374">
    <property type="entry name" value="ApbE-like_sf"/>
</dbReference>
<protein>
    <recommendedName>
        <fullName evidence="3 11">FAD:protein FMN transferase</fullName>
        <ecNumber evidence="2 11">2.7.1.180</ecNumber>
    </recommendedName>
    <alternativeName>
        <fullName evidence="9 11">Flavin transferase</fullName>
    </alternativeName>
</protein>
<proteinExistence type="inferred from homology"/>
<evidence type="ECO:0000256" key="12">
    <source>
        <dbReference type="PIRSR" id="PIRSR006268-2"/>
    </source>
</evidence>
<comment type="cofactor">
    <cofactor evidence="12">
        <name>Mg(2+)</name>
        <dbReference type="ChEBI" id="CHEBI:18420"/>
    </cofactor>
    <cofactor evidence="12">
        <name>Mn(2+)</name>
        <dbReference type="ChEBI" id="CHEBI:29035"/>
    </cofactor>
    <text evidence="12">Magnesium. Can also use manganese.</text>
</comment>
<accession>A0A1Y6DBN9</accession>
<keyword evidence="6 11" id="KW-0479">Metal-binding</keyword>
<dbReference type="PIRSF" id="PIRSF006268">
    <property type="entry name" value="ApbE"/>
    <property type="match status" value="1"/>
</dbReference>
<keyword evidence="7 11" id="KW-0274">FAD</keyword>
<dbReference type="EC" id="2.7.1.180" evidence="2 11"/>
<dbReference type="SUPFAM" id="SSF143631">
    <property type="entry name" value="ApbE-like"/>
    <property type="match status" value="1"/>
</dbReference>
<dbReference type="EMBL" id="FXAM01000003">
    <property type="protein sequence ID" value="SMF97672.1"/>
    <property type="molecule type" value="Genomic_DNA"/>
</dbReference>
<dbReference type="AlphaFoldDB" id="A0A1Y6DBN9"/>
<evidence type="ECO:0000256" key="10">
    <source>
        <dbReference type="ARBA" id="ARBA00048540"/>
    </source>
</evidence>
<evidence type="ECO:0000256" key="9">
    <source>
        <dbReference type="ARBA" id="ARBA00031306"/>
    </source>
</evidence>
<dbReference type="Proteomes" id="UP000192923">
    <property type="component" value="Unassembled WGS sequence"/>
</dbReference>
<evidence type="ECO:0000313" key="14">
    <source>
        <dbReference type="Proteomes" id="UP000192923"/>
    </source>
</evidence>
<organism evidence="13 14">
    <name type="scientific">Methylomagnum ishizawai</name>
    <dbReference type="NCBI Taxonomy" id="1760988"/>
    <lineage>
        <taxon>Bacteria</taxon>
        <taxon>Pseudomonadati</taxon>
        <taxon>Pseudomonadota</taxon>
        <taxon>Gammaproteobacteria</taxon>
        <taxon>Methylococcales</taxon>
        <taxon>Methylococcaceae</taxon>
        <taxon>Methylomagnum</taxon>
    </lineage>
</organism>
<dbReference type="GO" id="GO:0046872">
    <property type="term" value="F:metal ion binding"/>
    <property type="evidence" value="ECO:0007669"/>
    <property type="project" value="UniProtKB-UniRule"/>
</dbReference>
<keyword evidence="13" id="KW-0449">Lipoprotein</keyword>
<evidence type="ECO:0000256" key="5">
    <source>
        <dbReference type="ARBA" id="ARBA00022679"/>
    </source>
</evidence>
<gene>
    <name evidence="13" type="ORF">SAMN02949497_0242</name>
</gene>
<name>A0A1Y6DBN9_9GAMM</name>
<dbReference type="GO" id="GO:0016740">
    <property type="term" value="F:transferase activity"/>
    <property type="evidence" value="ECO:0007669"/>
    <property type="project" value="UniProtKB-UniRule"/>
</dbReference>
<keyword evidence="14" id="KW-1185">Reference proteome</keyword>
<keyword evidence="8 11" id="KW-0460">Magnesium</keyword>
<keyword evidence="5 11" id="KW-0808">Transferase</keyword>